<organism evidence="2 3">
    <name type="scientific">Posidoniimonas corsicana</name>
    <dbReference type="NCBI Taxonomy" id="1938618"/>
    <lineage>
        <taxon>Bacteria</taxon>
        <taxon>Pseudomonadati</taxon>
        <taxon>Planctomycetota</taxon>
        <taxon>Planctomycetia</taxon>
        <taxon>Pirellulales</taxon>
        <taxon>Lacipirellulaceae</taxon>
        <taxon>Posidoniimonas</taxon>
    </lineage>
</organism>
<evidence type="ECO:0000313" key="3">
    <source>
        <dbReference type="Proteomes" id="UP000316714"/>
    </source>
</evidence>
<dbReference type="Proteomes" id="UP000316714">
    <property type="component" value="Unassembled WGS sequence"/>
</dbReference>
<dbReference type="Pfam" id="PF22283">
    <property type="entry name" value="DUF6960"/>
    <property type="match status" value="1"/>
</dbReference>
<dbReference type="AlphaFoldDB" id="A0A5C5V324"/>
<evidence type="ECO:0000256" key="1">
    <source>
        <dbReference type="SAM" id="MobiDB-lite"/>
    </source>
</evidence>
<accession>A0A5C5V324</accession>
<name>A0A5C5V324_9BACT</name>
<feature type="compositionally biased region" description="Basic and acidic residues" evidence="1">
    <location>
        <begin position="168"/>
        <end position="179"/>
    </location>
</feature>
<keyword evidence="3" id="KW-1185">Reference proteome</keyword>
<evidence type="ECO:0000313" key="2">
    <source>
        <dbReference type="EMBL" id="TWT32359.1"/>
    </source>
</evidence>
<protein>
    <submittedName>
        <fullName evidence="2">Uncharacterized protein</fullName>
    </submittedName>
</protein>
<feature type="region of interest" description="Disordered" evidence="1">
    <location>
        <begin position="135"/>
        <end position="179"/>
    </location>
</feature>
<feature type="compositionally biased region" description="Basic and acidic residues" evidence="1">
    <location>
        <begin position="137"/>
        <end position="148"/>
    </location>
</feature>
<dbReference type="InterPro" id="IPR053804">
    <property type="entry name" value="DUF6960"/>
</dbReference>
<sequence>MDEAANPPPLKLTPKYGYYPHWPQDGDDWVHPEDVALARSHFPSQRIWRRDEESGAYHTIRYGDLTLRVKSALWQEVAKPDYEIGDLVEVRTRLMRNEAHTGRVAEVQWDDYQGQVVYHIQENDRHLPNKYTSADLKPVDPAEGREFSRLPSDTPEATEGVDELTEGLPKDDKFGGPWV</sequence>
<reference evidence="2 3" key="1">
    <citation type="submission" date="2019-02" db="EMBL/GenBank/DDBJ databases">
        <title>Deep-cultivation of Planctomycetes and their phenomic and genomic characterization uncovers novel biology.</title>
        <authorList>
            <person name="Wiegand S."/>
            <person name="Jogler M."/>
            <person name="Boedeker C."/>
            <person name="Pinto D."/>
            <person name="Vollmers J."/>
            <person name="Rivas-Marin E."/>
            <person name="Kohn T."/>
            <person name="Peeters S.H."/>
            <person name="Heuer A."/>
            <person name="Rast P."/>
            <person name="Oberbeckmann S."/>
            <person name="Bunk B."/>
            <person name="Jeske O."/>
            <person name="Meyerdierks A."/>
            <person name="Storesund J.E."/>
            <person name="Kallscheuer N."/>
            <person name="Luecker S."/>
            <person name="Lage O.M."/>
            <person name="Pohl T."/>
            <person name="Merkel B.J."/>
            <person name="Hornburger P."/>
            <person name="Mueller R.-W."/>
            <person name="Bruemmer F."/>
            <person name="Labrenz M."/>
            <person name="Spormann A.M."/>
            <person name="Op Den Camp H."/>
            <person name="Overmann J."/>
            <person name="Amann R."/>
            <person name="Jetten M.S.M."/>
            <person name="Mascher T."/>
            <person name="Medema M.H."/>
            <person name="Devos D.P."/>
            <person name="Kaster A.-K."/>
            <person name="Ovreas L."/>
            <person name="Rohde M."/>
            <person name="Galperin M.Y."/>
            <person name="Jogler C."/>
        </authorList>
    </citation>
    <scope>NUCLEOTIDE SEQUENCE [LARGE SCALE GENOMIC DNA]</scope>
    <source>
        <strain evidence="2 3">KOR34</strain>
    </source>
</reference>
<dbReference type="EMBL" id="SIHJ01000003">
    <property type="protein sequence ID" value="TWT32359.1"/>
    <property type="molecule type" value="Genomic_DNA"/>
</dbReference>
<comment type="caution">
    <text evidence="2">The sequence shown here is derived from an EMBL/GenBank/DDBJ whole genome shotgun (WGS) entry which is preliminary data.</text>
</comment>
<proteinExistence type="predicted"/>
<dbReference type="OrthoDB" id="285761at2"/>
<dbReference type="RefSeq" id="WP_146567656.1">
    <property type="nucleotide sequence ID" value="NZ_SIHJ01000003.1"/>
</dbReference>
<gene>
    <name evidence="2" type="ORF">KOR34_41220</name>
</gene>